<dbReference type="Gene3D" id="2.60.120.10">
    <property type="entry name" value="Jelly Rolls"/>
    <property type="match status" value="2"/>
</dbReference>
<proteinExistence type="predicted"/>
<name>A0A150WBQ8_BDEBC</name>
<dbReference type="Pfam" id="PF00027">
    <property type="entry name" value="cNMP_binding"/>
    <property type="match status" value="2"/>
</dbReference>
<dbReference type="PANTHER" id="PTHR11635">
    <property type="entry name" value="CAMP-DEPENDENT PROTEIN KINASE REGULATORY CHAIN"/>
    <property type="match status" value="1"/>
</dbReference>
<dbReference type="InterPro" id="IPR050503">
    <property type="entry name" value="cAMP-dep_PK_reg_su-like"/>
</dbReference>
<dbReference type="RefSeq" id="WP_063245092.1">
    <property type="nucleotide sequence ID" value="NZ_LUKF01000020.1"/>
</dbReference>
<evidence type="ECO:0000313" key="3">
    <source>
        <dbReference type="Proteomes" id="UP000075391"/>
    </source>
</evidence>
<dbReference type="AlphaFoldDB" id="A0A150WBQ8"/>
<accession>A0A150WBQ8</accession>
<protein>
    <recommendedName>
        <fullName evidence="1">Cyclic nucleotide-binding domain-containing protein</fullName>
    </recommendedName>
</protein>
<dbReference type="PROSITE" id="PS50042">
    <property type="entry name" value="CNMP_BINDING_3"/>
    <property type="match status" value="2"/>
</dbReference>
<dbReference type="GO" id="GO:0034236">
    <property type="term" value="F:protein kinase A catalytic subunit binding"/>
    <property type="evidence" value="ECO:0007669"/>
    <property type="project" value="TreeGrafter"/>
</dbReference>
<dbReference type="InterPro" id="IPR014710">
    <property type="entry name" value="RmlC-like_jellyroll"/>
</dbReference>
<dbReference type="PANTHER" id="PTHR11635:SF152">
    <property type="entry name" value="CAMP-DEPENDENT PROTEIN KINASE TYPE I REGULATORY SUBUNIT-RELATED"/>
    <property type="match status" value="1"/>
</dbReference>
<dbReference type="GO" id="GO:0005952">
    <property type="term" value="C:cAMP-dependent protein kinase complex"/>
    <property type="evidence" value="ECO:0007669"/>
    <property type="project" value="InterPro"/>
</dbReference>
<sequence length="374" mass="42137">MKLEKELVQLKPLQLSPSGDGGTVTVLETRQSFRLNSLHYSYLDVLRNSGSIEGLIQFFLGQGWLVSFRELYSLLQFLIEEGILTNASFKNYFSGLAPKEVRFQSASFTPGAGTSVRAEDLPFFRSLEPQLAQFLLQKSERLRVPANTRITQAGQQDRDLYILLKGHASIYRVLDEKRRQLVATLSSRSIFGERSFLLNQPRTADVITTMDCEVLRVRHLPEFDQLIKTDKAQSLQHRFWVLQALASSPFFKDLPNESLDSLIFSGTLKQAPAHQTLFQEGQPGNACYILVQGNVVISQRGKNINVLGQGSCFGEISLLMSGGQRTATVTTQQDSVFLEIGQQNFYRVLSQNLFLAKEIETLAHQRLQSDALRK</sequence>
<dbReference type="InterPro" id="IPR018488">
    <property type="entry name" value="cNMP-bd_CS"/>
</dbReference>
<dbReference type="GO" id="GO:0004862">
    <property type="term" value="F:cAMP-dependent protein kinase inhibitor activity"/>
    <property type="evidence" value="ECO:0007669"/>
    <property type="project" value="TreeGrafter"/>
</dbReference>
<dbReference type="EMBL" id="LUKF01000020">
    <property type="protein sequence ID" value="KYG60318.1"/>
    <property type="molecule type" value="Genomic_DNA"/>
</dbReference>
<feature type="domain" description="Cyclic nucleotide-binding" evidence="1">
    <location>
        <begin position="250"/>
        <end position="349"/>
    </location>
</feature>
<evidence type="ECO:0000259" key="1">
    <source>
        <dbReference type="PROSITE" id="PS50042"/>
    </source>
</evidence>
<dbReference type="Proteomes" id="UP000075391">
    <property type="component" value="Unassembled WGS sequence"/>
</dbReference>
<dbReference type="SUPFAM" id="SSF51206">
    <property type="entry name" value="cAMP-binding domain-like"/>
    <property type="match status" value="2"/>
</dbReference>
<dbReference type="CDD" id="cd00038">
    <property type="entry name" value="CAP_ED"/>
    <property type="match status" value="2"/>
</dbReference>
<dbReference type="SMART" id="SM00100">
    <property type="entry name" value="cNMP"/>
    <property type="match status" value="2"/>
</dbReference>
<dbReference type="InterPro" id="IPR018490">
    <property type="entry name" value="cNMP-bd_dom_sf"/>
</dbReference>
<reference evidence="2 3" key="1">
    <citation type="submission" date="2016-03" db="EMBL/GenBank/DDBJ databases">
        <authorList>
            <person name="Ploux O."/>
        </authorList>
    </citation>
    <scope>NUCLEOTIDE SEQUENCE [LARGE SCALE GENOMIC DNA]</scope>
    <source>
        <strain evidence="2 3">BER2</strain>
    </source>
</reference>
<dbReference type="GO" id="GO:0005829">
    <property type="term" value="C:cytosol"/>
    <property type="evidence" value="ECO:0007669"/>
    <property type="project" value="TreeGrafter"/>
</dbReference>
<organism evidence="2 3">
    <name type="scientific">Bdellovibrio bacteriovorus</name>
    <dbReference type="NCBI Taxonomy" id="959"/>
    <lineage>
        <taxon>Bacteria</taxon>
        <taxon>Pseudomonadati</taxon>
        <taxon>Bdellovibrionota</taxon>
        <taxon>Bdellovibrionia</taxon>
        <taxon>Bdellovibrionales</taxon>
        <taxon>Pseudobdellovibrionaceae</taxon>
        <taxon>Bdellovibrio</taxon>
    </lineage>
</organism>
<evidence type="ECO:0000313" key="2">
    <source>
        <dbReference type="EMBL" id="KYG60318.1"/>
    </source>
</evidence>
<comment type="caution">
    <text evidence="2">The sequence shown here is derived from an EMBL/GenBank/DDBJ whole genome shotgun (WGS) entry which is preliminary data.</text>
</comment>
<dbReference type="GO" id="GO:0030552">
    <property type="term" value="F:cAMP binding"/>
    <property type="evidence" value="ECO:0007669"/>
    <property type="project" value="TreeGrafter"/>
</dbReference>
<dbReference type="InterPro" id="IPR000595">
    <property type="entry name" value="cNMP-bd_dom"/>
</dbReference>
<feature type="domain" description="Cyclic nucleotide-binding" evidence="1">
    <location>
        <begin position="123"/>
        <end position="217"/>
    </location>
</feature>
<gene>
    <name evidence="2" type="ORF">AZI85_12650</name>
</gene>
<dbReference type="PROSITE" id="PS00889">
    <property type="entry name" value="CNMP_BINDING_2"/>
    <property type="match status" value="1"/>
</dbReference>